<accession>A0A1N6VAP8</accession>
<evidence type="ECO:0000259" key="2">
    <source>
        <dbReference type="Pfam" id="PF12867"/>
    </source>
</evidence>
<feature type="domain" description="DinB-like" evidence="2">
    <location>
        <begin position="14"/>
        <end position="156"/>
    </location>
</feature>
<keyword evidence="6" id="KW-1185">Reference proteome</keyword>
<dbReference type="Pfam" id="PF12867">
    <property type="entry name" value="DinB_2"/>
    <property type="match status" value="1"/>
</dbReference>
<dbReference type="STRING" id="1017273.SAMN05443094_103505"/>
<protein>
    <submittedName>
        <fullName evidence="4">DinB superfamily protein</fullName>
    </submittedName>
</protein>
<organism evidence="4 5">
    <name type="scientific">Domibacillus enclensis</name>
    <dbReference type="NCBI Taxonomy" id="1017273"/>
    <lineage>
        <taxon>Bacteria</taxon>
        <taxon>Bacillati</taxon>
        <taxon>Bacillota</taxon>
        <taxon>Bacilli</taxon>
        <taxon>Bacillales</taxon>
        <taxon>Bacillaceae</taxon>
        <taxon>Domibacillus</taxon>
    </lineage>
</organism>
<dbReference type="InterPro" id="IPR024775">
    <property type="entry name" value="DinB-like"/>
</dbReference>
<dbReference type="Proteomes" id="UP000186385">
    <property type="component" value="Unassembled WGS sequence"/>
</dbReference>
<evidence type="ECO:0000313" key="6">
    <source>
        <dbReference type="Proteomes" id="UP000215545"/>
    </source>
</evidence>
<dbReference type="EMBL" id="MWSK01000003">
    <property type="protein sequence ID" value="OXS78737.1"/>
    <property type="molecule type" value="Genomic_DNA"/>
</dbReference>
<dbReference type="Gene3D" id="1.20.120.450">
    <property type="entry name" value="dinb family like domain"/>
    <property type="match status" value="1"/>
</dbReference>
<evidence type="ECO:0000313" key="5">
    <source>
        <dbReference type="Proteomes" id="UP000186385"/>
    </source>
</evidence>
<dbReference type="EMBL" id="FTLX01000003">
    <property type="protein sequence ID" value="SIQ74934.1"/>
    <property type="molecule type" value="Genomic_DNA"/>
</dbReference>
<reference evidence="3" key="3">
    <citation type="submission" date="2017-03" db="EMBL/GenBank/DDBJ databases">
        <authorList>
            <person name="Dastager S.G."/>
            <person name="Neurgaonkar P.S."/>
            <person name="Dharne M.S."/>
        </authorList>
    </citation>
    <scope>NUCLEOTIDE SEQUENCE</scope>
    <source>
        <strain evidence="3">DSM 25145</strain>
    </source>
</reference>
<dbReference type="InterPro" id="IPR034660">
    <property type="entry name" value="DinB/YfiT-like"/>
</dbReference>
<evidence type="ECO:0000313" key="3">
    <source>
        <dbReference type="EMBL" id="OXS78737.1"/>
    </source>
</evidence>
<dbReference type="OrthoDB" id="1495892at2"/>
<feature type="region of interest" description="Disordered" evidence="1">
    <location>
        <begin position="76"/>
        <end position="103"/>
    </location>
</feature>
<dbReference type="RefSeq" id="WP_045849857.1">
    <property type="nucleotide sequence ID" value="NZ_FTLX01000003.1"/>
</dbReference>
<reference evidence="4 5" key="1">
    <citation type="submission" date="2017-01" db="EMBL/GenBank/DDBJ databases">
        <authorList>
            <person name="Mah S.A."/>
            <person name="Swanson W.J."/>
            <person name="Moy G.W."/>
            <person name="Vacquier V.D."/>
        </authorList>
    </citation>
    <scope>NUCLEOTIDE SEQUENCE [LARGE SCALE GENOMIC DNA]</scope>
    <source>
        <strain evidence="4 5">NIO-1016</strain>
    </source>
</reference>
<name>A0A1N6VAP8_9BACI</name>
<proteinExistence type="predicted"/>
<dbReference type="SUPFAM" id="SSF109854">
    <property type="entry name" value="DinB/YfiT-like putative metalloenzymes"/>
    <property type="match status" value="1"/>
</dbReference>
<sequence length="168" mass="19609">MSDLKLIEAYKNDLQNYSLEQLRYISAEGVWSICQMYDHVIVVAHEYLGNVELCAASKEEKRLGKTELGEQVAEMGGFPPTKIKLPDELNTPPSNSDSQESLRDRLDEVMQKIRYWESRVETINPHYKVKHGGFGWLNAQEWLALVEMHFRHHLRQKRELEQKLLLAD</sequence>
<reference evidence="6" key="2">
    <citation type="submission" date="2017-03" db="EMBL/GenBank/DDBJ databases">
        <title>Bacillus sp. V-88(T) DSM27956, whole genome shotgun sequencing project.</title>
        <authorList>
            <person name="Dastager S.G."/>
            <person name="Neurgaonkar P.S."/>
            <person name="Dharne M.S."/>
        </authorList>
    </citation>
    <scope>NUCLEOTIDE SEQUENCE [LARGE SCALE GENOMIC DNA]</scope>
    <source>
        <strain evidence="6">DSM 25145</strain>
    </source>
</reference>
<dbReference type="AlphaFoldDB" id="A0A1N6VAP8"/>
<dbReference type="Proteomes" id="UP000215545">
    <property type="component" value="Unassembled WGS sequence"/>
</dbReference>
<gene>
    <name evidence="3" type="ORF">B1B05_09135</name>
    <name evidence="4" type="ORF">SAMN05443094_103505</name>
</gene>
<evidence type="ECO:0000313" key="4">
    <source>
        <dbReference type="EMBL" id="SIQ74934.1"/>
    </source>
</evidence>
<evidence type="ECO:0000256" key="1">
    <source>
        <dbReference type="SAM" id="MobiDB-lite"/>
    </source>
</evidence>